<keyword evidence="2" id="KW-1185">Reference proteome</keyword>
<gene>
    <name evidence="1" type="ordered locus">ETAF_ple028</name>
</gene>
<organism evidence="1 2">
    <name type="scientific">Edwardsiella tarda (strain FL6-60)</name>
    <dbReference type="NCBI Taxonomy" id="718251"/>
    <lineage>
        <taxon>Bacteria</taxon>
        <taxon>Pseudomonadati</taxon>
        <taxon>Pseudomonadota</taxon>
        <taxon>Gammaproteobacteria</taxon>
        <taxon>Enterobacterales</taxon>
        <taxon>Hafniaceae</taxon>
        <taxon>Edwardsiella</taxon>
    </lineage>
</organism>
<keyword evidence="1" id="KW-0614">Plasmid</keyword>
<geneLocation type="plasmid" evidence="1 2">
    <name>pFL6-60</name>
</geneLocation>
<protein>
    <submittedName>
        <fullName evidence="1">Uncharacterized protein</fullName>
    </submittedName>
</protein>
<dbReference type="EMBL" id="CP002155">
    <property type="protein sequence ID" value="ADM43344.1"/>
    <property type="molecule type" value="Genomic_DNA"/>
</dbReference>
<dbReference type="AlphaFoldDB" id="A0A0H3DVQ8"/>
<reference evidence="2" key="1">
    <citation type="submission" date="2010-08" db="EMBL/GenBank/DDBJ databases">
        <title>Genome comparisons of Edwardsiella bacteria analysed using deep sequencing technology.</title>
        <authorList>
            <person name="van Soest J.J."/>
            <person name="Henkel C.V."/>
            <person name="Jansen H.J."/>
            <person name="van den Hondel C.A.M.J.J."/>
            <person name="Bloemberg G.V."/>
            <person name="Meijer A.H."/>
            <person name="Spaink H.P."/>
        </authorList>
    </citation>
    <scope>NUCLEOTIDE SEQUENCE [LARGE SCALE GENOMIC DNA]</scope>
    <source>
        <strain evidence="2">FL6-60</strain>
        <plasmid evidence="2">pFL6-60</plasmid>
    </source>
</reference>
<dbReference type="Proteomes" id="UP000002230">
    <property type="component" value="Plasmid pFL6-60"/>
</dbReference>
<accession>A0A0H3DVQ8</accession>
<dbReference type="KEGG" id="etd:ETAF_ple028"/>
<evidence type="ECO:0000313" key="2">
    <source>
        <dbReference type="Proteomes" id="UP000002230"/>
    </source>
</evidence>
<name>A0A0H3DVQ8_EDWTF</name>
<proteinExistence type="predicted"/>
<dbReference type="PATRIC" id="fig|718251.5.peg.3370"/>
<dbReference type="HOGENOM" id="CLU_1238614_0_0_6"/>
<evidence type="ECO:0000313" key="1">
    <source>
        <dbReference type="EMBL" id="ADM43344.1"/>
    </source>
</evidence>
<sequence>MTTITKERAKQIFLGIGDAPTACEERELARIALASLEAEPVAWRYRTTDINGNPKPRWSFSEDASLRGLYQPLYTAQPAPVLEPAISDNSVHDLFLRAKSLMYQSGGSPIEHSLNPVDAWLFEAERSGLPVAPLYTAQPAPAVIDERALFDAWNNEDNLPIAGVGAKNAAWLAWQERAKMGNQPAPELKMAHLINKFYERYPLNTFKSDSRSEALGYFMAGAELQCFGEFINYAELLGDE</sequence>
<reference evidence="1 2" key="2">
    <citation type="journal article" date="2011" name="BMC Immunol.">
        <title>Comparison of static immersion and intravenous injection systems for exposure of zebrafish embryos to the natural pathogen Edwardsiella tarda.</title>
        <authorList>
            <person name="van Soest J.J."/>
            <person name="Stockhammer O.W."/>
            <person name="Ordas A."/>
            <person name="Bloemberg G.V."/>
            <person name="Spaink H.P."/>
            <person name="Meijer A.H."/>
        </authorList>
    </citation>
    <scope>NUCLEOTIDE SEQUENCE [LARGE SCALE GENOMIC DNA]</scope>
    <source>
        <strain evidence="1 2">FL6-60</strain>
        <plasmid evidence="1">pFL6-60</plasmid>
    </source>
</reference>